<organism evidence="2 3">
    <name type="scientific">Desulfuromonas thiophila</name>
    <dbReference type="NCBI Taxonomy" id="57664"/>
    <lineage>
        <taxon>Bacteria</taxon>
        <taxon>Pseudomonadati</taxon>
        <taxon>Thermodesulfobacteriota</taxon>
        <taxon>Desulfuromonadia</taxon>
        <taxon>Desulfuromonadales</taxon>
        <taxon>Desulfuromonadaceae</taxon>
        <taxon>Desulfuromonas</taxon>
    </lineage>
</organism>
<dbReference type="EMBL" id="FNAQ01000006">
    <property type="protein sequence ID" value="SDE27259.1"/>
    <property type="molecule type" value="Genomic_DNA"/>
</dbReference>
<feature type="region of interest" description="Disordered" evidence="1">
    <location>
        <begin position="1"/>
        <end position="36"/>
    </location>
</feature>
<keyword evidence="2" id="KW-0969">Cilium</keyword>
<dbReference type="InterPro" id="IPR013367">
    <property type="entry name" value="Flagellar_put"/>
</dbReference>
<dbReference type="STRING" id="57664.SAMN05661003_10673"/>
<protein>
    <submittedName>
        <fullName evidence="2">Flagellar operon protein</fullName>
    </submittedName>
</protein>
<accession>A0A1G7BJN6</accession>
<sequence>MADDLLILPQPLQRPTAKPASQSVQGQAGAPGPSFDSLLNQQLQGNGLRFSKHASLRMQSRGIQFNANDLGRLDQAVRQAGAKGCRDSLVLLDSTALVVSIKDHTVITVTDKEQLKGNLFTNIDSAIIA</sequence>
<dbReference type="RefSeq" id="WP_092078002.1">
    <property type="nucleotide sequence ID" value="NZ_FNAQ01000006.1"/>
</dbReference>
<evidence type="ECO:0000313" key="3">
    <source>
        <dbReference type="Proteomes" id="UP000243205"/>
    </source>
</evidence>
<evidence type="ECO:0000256" key="1">
    <source>
        <dbReference type="SAM" id="MobiDB-lite"/>
    </source>
</evidence>
<dbReference type="Pfam" id="PF12611">
    <property type="entry name" value="Flagellar_put"/>
    <property type="match status" value="1"/>
</dbReference>
<proteinExistence type="predicted"/>
<reference evidence="3" key="1">
    <citation type="submission" date="2016-10" db="EMBL/GenBank/DDBJ databases">
        <authorList>
            <person name="Varghese N."/>
            <person name="Submissions S."/>
        </authorList>
    </citation>
    <scope>NUCLEOTIDE SEQUENCE [LARGE SCALE GENOMIC DNA]</scope>
    <source>
        <strain evidence="3">DSM 8987</strain>
    </source>
</reference>
<dbReference type="Proteomes" id="UP000243205">
    <property type="component" value="Unassembled WGS sequence"/>
</dbReference>
<evidence type="ECO:0000313" key="2">
    <source>
        <dbReference type="EMBL" id="SDE27259.1"/>
    </source>
</evidence>
<dbReference type="OrthoDB" id="165650at2"/>
<name>A0A1G7BJN6_9BACT</name>
<keyword evidence="2" id="KW-0966">Cell projection</keyword>
<dbReference type="AlphaFoldDB" id="A0A1G7BJN6"/>
<gene>
    <name evidence="2" type="ORF">SAMN05661003_10673</name>
</gene>
<keyword evidence="2" id="KW-0282">Flagellum</keyword>
<keyword evidence="3" id="KW-1185">Reference proteome</keyword>
<dbReference type="NCBIfam" id="TIGR02530">
    <property type="entry name" value="flg_new"/>
    <property type="match status" value="1"/>
</dbReference>